<organism evidence="2">
    <name type="scientific">Arundo donax</name>
    <name type="common">Giant reed</name>
    <name type="synonym">Donax arundinaceus</name>
    <dbReference type="NCBI Taxonomy" id="35708"/>
    <lineage>
        <taxon>Eukaryota</taxon>
        <taxon>Viridiplantae</taxon>
        <taxon>Streptophyta</taxon>
        <taxon>Embryophyta</taxon>
        <taxon>Tracheophyta</taxon>
        <taxon>Spermatophyta</taxon>
        <taxon>Magnoliopsida</taxon>
        <taxon>Liliopsida</taxon>
        <taxon>Poales</taxon>
        <taxon>Poaceae</taxon>
        <taxon>PACMAD clade</taxon>
        <taxon>Arundinoideae</taxon>
        <taxon>Arundineae</taxon>
        <taxon>Arundo</taxon>
    </lineage>
</organism>
<protein>
    <submittedName>
        <fullName evidence="2">Uncharacterized protein</fullName>
    </submittedName>
</protein>
<accession>A0A0A9GLJ0</accession>
<proteinExistence type="predicted"/>
<evidence type="ECO:0000256" key="1">
    <source>
        <dbReference type="SAM" id="MobiDB-lite"/>
    </source>
</evidence>
<reference evidence="2" key="1">
    <citation type="submission" date="2014-09" db="EMBL/GenBank/DDBJ databases">
        <authorList>
            <person name="Magalhaes I.L.F."/>
            <person name="Oliveira U."/>
            <person name="Santos F.R."/>
            <person name="Vidigal T.H.D.A."/>
            <person name="Brescovit A.D."/>
            <person name="Santos A.J."/>
        </authorList>
    </citation>
    <scope>NUCLEOTIDE SEQUENCE</scope>
    <source>
        <tissue evidence="2">Shoot tissue taken approximately 20 cm above the soil surface</tissue>
    </source>
</reference>
<reference evidence="2" key="2">
    <citation type="journal article" date="2015" name="Data Brief">
        <title>Shoot transcriptome of the giant reed, Arundo donax.</title>
        <authorList>
            <person name="Barrero R.A."/>
            <person name="Guerrero F.D."/>
            <person name="Moolhuijzen P."/>
            <person name="Goolsby J.A."/>
            <person name="Tidwell J."/>
            <person name="Bellgard S.E."/>
            <person name="Bellgard M.I."/>
        </authorList>
    </citation>
    <scope>NUCLEOTIDE SEQUENCE</scope>
    <source>
        <tissue evidence="2">Shoot tissue taken approximately 20 cm above the soil surface</tissue>
    </source>
</reference>
<dbReference type="AlphaFoldDB" id="A0A0A9GLJ0"/>
<feature type="compositionally biased region" description="Basic residues" evidence="1">
    <location>
        <begin position="1"/>
        <end position="22"/>
    </location>
</feature>
<name>A0A0A9GLJ0_ARUDO</name>
<evidence type="ECO:0000313" key="2">
    <source>
        <dbReference type="EMBL" id="JAE23416.1"/>
    </source>
</evidence>
<feature type="region of interest" description="Disordered" evidence="1">
    <location>
        <begin position="1"/>
        <end position="34"/>
    </location>
</feature>
<dbReference type="EMBL" id="GBRH01174480">
    <property type="protein sequence ID" value="JAE23416.1"/>
    <property type="molecule type" value="Transcribed_RNA"/>
</dbReference>
<sequence>MLCHIKTHSKQNRKTSKLHLHRDTHPSPSGDQAA</sequence>